<sequence>RPSVRGWNQCLVLKTQPPLFWLVYNGELLIGKSFKPSPTASRPQSPDYYPPVPQMPDGSSISWITTNDV</sequence>
<dbReference type="AlphaFoldDB" id="A0A816ZKR8"/>
<feature type="compositionally biased region" description="Polar residues" evidence="1">
    <location>
        <begin position="57"/>
        <end position="69"/>
    </location>
</feature>
<feature type="region of interest" description="Disordered" evidence="1">
    <location>
        <begin position="34"/>
        <end position="69"/>
    </location>
</feature>
<reference evidence="2" key="1">
    <citation type="submission" date="2021-01" db="EMBL/GenBank/DDBJ databases">
        <authorList>
            <consortium name="Genoscope - CEA"/>
            <person name="William W."/>
        </authorList>
    </citation>
    <scope>NUCLEOTIDE SEQUENCE</scope>
</reference>
<proteinExistence type="predicted"/>
<name>A0A816ZKR8_BRANA</name>
<dbReference type="Proteomes" id="UP001295469">
    <property type="component" value="Chromosome A08"/>
</dbReference>
<organism evidence="2">
    <name type="scientific">Brassica napus</name>
    <name type="common">Rape</name>
    <dbReference type="NCBI Taxonomy" id="3708"/>
    <lineage>
        <taxon>Eukaryota</taxon>
        <taxon>Viridiplantae</taxon>
        <taxon>Streptophyta</taxon>
        <taxon>Embryophyta</taxon>
        <taxon>Tracheophyta</taxon>
        <taxon>Spermatophyta</taxon>
        <taxon>Magnoliopsida</taxon>
        <taxon>eudicotyledons</taxon>
        <taxon>Gunneridae</taxon>
        <taxon>Pentapetalae</taxon>
        <taxon>rosids</taxon>
        <taxon>malvids</taxon>
        <taxon>Brassicales</taxon>
        <taxon>Brassicaceae</taxon>
        <taxon>Brassiceae</taxon>
        <taxon>Brassica</taxon>
    </lineage>
</organism>
<feature type="non-terminal residue" evidence="2">
    <location>
        <position position="1"/>
    </location>
</feature>
<dbReference type="EMBL" id="HG994362">
    <property type="protein sequence ID" value="CAF2212438.1"/>
    <property type="molecule type" value="Genomic_DNA"/>
</dbReference>
<gene>
    <name evidence="2" type="ORF">DARMORV10_A08P01160.1</name>
</gene>
<protein>
    <submittedName>
        <fullName evidence="2">(rape) hypothetical protein</fullName>
    </submittedName>
</protein>
<accession>A0A816ZKR8</accession>
<evidence type="ECO:0000256" key="1">
    <source>
        <dbReference type="SAM" id="MobiDB-lite"/>
    </source>
</evidence>
<evidence type="ECO:0000313" key="2">
    <source>
        <dbReference type="EMBL" id="CAF2212438.1"/>
    </source>
</evidence>